<dbReference type="Proteomes" id="UP000191153">
    <property type="component" value="Unassembled WGS sequence"/>
</dbReference>
<dbReference type="RefSeq" id="WP_407641417.1">
    <property type="nucleotide sequence ID" value="NZ_FUWX01000004.1"/>
</dbReference>
<dbReference type="Pfam" id="PF01075">
    <property type="entry name" value="Glyco_transf_9"/>
    <property type="match status" value="1"/>
</dbReference>
<dbReference type="EMBL" id="FUWX01000004">
    <property type="protein sequence ID" value="SJZ34085.1"/>
    <property type="molecule type" value="Genomic_DNA"/>
</dbReference>
<dbReference type="SUPFAM" id="SSF53756">
    <property type="entry name" value="UDP-Glycosyltransferase/glycogen phosphorylase"/>
    <property type="match status" value="1"/>
</dbReference>
<dbReference type="PANTHER" id="PTHR30160:SF15">
    <property type="entry name" value="GLYCOSYLTRANSFERASE HI_0523-RELATED"/>
    <property type="match status" value="1"/>
</dbReference>
<dbReference type="InterPro" id="IPR002201">
    <property type="entry name" value="Glyco_trans_9"/>
</dbReference>
<dbReference type="STRING" id="180163.SAMN02745174_00105"/>
<dbReference type="AlphaFoldDB" id="A0A1T4JVG5"/>
<sequence length="399" mass="46432">MKKFKCWLKIREFDIIENKKIEEFKEKLMIRNLNRIIQDYLRPKRLAFGKFIWDRKIKKENVAQENIIESENIKSILFLRYDGKIGDMIINTLMFKAIKTQYPHIKIGVIGRGATRDIIKNNSYVDVIYNYEKNNKKIKKLAGEIKKEKYDLLIDFSEMLRVQQMMLINLIGAKYNMGLDRKDWNLFDIVYSKPKNMNHISDLYIEILKKLGIKEIEGAYDLQIGESEVENARIFLGKVGSGKKIIFNPYAASKHRSLNIEKIEKIINYILLEDNVKIILLAHGENYKNVEFLEKKYENKVYIPKSKNIMEVGAIIKESDLVISPDTSIVHLGTGLKKPLLGLYRMDNEGDSNSTIWGPNNKKSGIVWAKGTGKKGEETDINNFSMNDFKDAYKKLARE</sequence>
<protein>
    <submittedName>
        <fullName evidence="3">ADP-heptose:LPS heptosyltransferase</fullName>
    </submittedName>
</protein>
<dbReference type="GO" id="GO:0008713">
    <property type="term" value="F:ADP-heptose-lipopolysaccharide heptosyltransferase activity"/>
    <property type="evidence" value="ECO:0007669"/>
    <property type="project" value="TreeGrafter"/>
</dbReference>
<dbReference type="CDD" id="cd03789">
    <property type="entry name" value="GT9_LPS_heptosyltransferase"/>
    <property type="match status" value="1"/>
</dbReference>
<name>A0A1T4JVG5_9FUSO</name>
<organism evidence="3 4">
    <name type="scientific">Cetobacterium ceti</name>
    <dbReference type="NCBI Taxonomy" id="180163"/>
    <lineage>
        <taxon>Bacteria</taxon>
        <taxon>Fusobacteriati</taxon>
        <taxon>Fusobacteriota</taxon>
        <taxon>Fusobacteriia</taxon>
        <taxon>Fusobacteriales</taxon>
        <taxon>Fusobacteriaceae</taxon>
        <taxon>Cetobacterium</taxon>
    </lineage>
</organism>
<dbReference type="PANTHER" id="PTHR30160">
    <property type="entry name" value="TETRAACYLDISACCHARIDE 4'-KINASE-RELATED"/>
    <property type="match status" value="1"/>
</dbReference>
<dbReference type="GO" id="GO:0005829">
    <property type="term" value="C:cytosol"/>
    <property type="evidence" value="ECO:0007669"/>
    <property type="project" value="TreeGrafter"/>
</dbReference>
<keyword evidence="2 3" id="KW-0808">Transferase</keyword>
<reference evidence="3 4" key="1">
    <citation type="submission" date="2017-02" db="EMBL/GenBank/DDBJ databases">
        <authorList>
            <person name="Peterson S.W."/>
        </authorList>
    </citation>
    <scope>NUCLEOTIDE SEQUENCE [LARGE SCALE GENOMIC DNA]</scope>
    <source>
        <strain evidence="3 4">ATCC 700028</strain>
    </source>
</reference>
<proteinExistence type="predicted"/>
<gene>
    <name evidence="3" type="ORF">SAMN02745174_00105</name>
</gene>
<dbReference type="Gene3D" id="3.40.50.2000">
    <property type="entry name" value="Glycogen Phosphorylase B"/>
    <property type="match status" value="2"/>
</dbReference>
<evidence type="ECO:0000313" key="3">
    <source>
        <dbReference type="EMBL" id="SJZ34085.1"/>
    </source>
</evidence>
<keyword evidence="1" id="KW-0328">Glycosyltransferase</keyword>
<keyword evidence="4" id="KW-1185">Reference proteome</keyword>
<evidence type="ECO:0000256" key="2">
    <source>
        <dbReference type="ARBA" id="ARBA00022679"/>
    </source>
</evidence>
<evidence type="ECO:0000256" key="1">
    <source>
        <dbReference type="ARBA" id="ARBA00022676"/>
    </source>
</evidence>
<accession>A0A1T4JVG5</accession>
<dbReference type="InterPro" id="IPR051199">
    <property type="entry name" value="LPS_LOS_Heptosyltrfase"/>
</dbReference>
<evidence type="ECO:0000313" key="4">
    <source>
        <dbReference type="Proteomes" id="UP000191153"/>
    </source>
</evidence>
<dbReference type="GO" id="GO:0009244">
    <property type="term" value="P:lipopolysaccharide core region biosynthetic process"/>
    <property type="evidence" value="ECO:0007669"/>
    <property type="project" value="TreeGrafter"/>
</dbReference>